<dbReference type="Gene3D" id="3.40.190.10">
    <property type="entry name" value="Periplasmic binding protein-like II"/>
    <property type="match status" value="2"/>
</dbReference>
<evidence type="ECO:0000313" key="6">
    <source>
        <dbReference type="EMBL" id="NGO62108.1"/>
    </source>
</evidence>
<dbReference type="Proteomes" id="UP000477849">
    <property type="component" value="Unassembled WGS sequence"/>
</dbReference>
<dbReference type="InterPro" id="IPR000847">
    <property type="entry name" value="LysR_HTH_N"/>
</dbReference>
<protein>
    <submittedName>
        <fullName evidence="6">LysR family transcriptional regulator</fullName>
    </submittedName>
</protein>
<reference evidence="6 7" key="1">
    <citation type="submission" date="2020-02" db="EMBL/GenBank/DDBJ databases">
        <title>Genome sequence of the type strain CCBAU10050 of Rhizobium daejeonense.</title>
        <authorList>
            <person name="Gao J."/>
            <person name="Sun J."/>
        </authorList>
    </citation>
    <scope>NUCLEOTIDE SEQUENCE [LARGE SCALE GENOMIC DNA]</scope>
    <source>
        <strain evidence="6 7">CCBAU10050</strain>
    </source>
</reference>
<dbReference type="Pfam" id="PF03466">
    <property type="entry name" value="LysR_substrate"/>
    <property type="match status" value="1"/>
</dbReference>
<dbReference type="PROSITE" id="PS50931">
    <property type="entry name" value="HTH_LYSR"/>
    <property type="match status" value="1"/>
</dbReference>
<sequence length="295" mass="32541">MQIELIETYLDLMETRSFNRTAERMNLRQSTVSHRIRALEAALGRSLFTRNKGGTAPTPAGLRFLDHARALQRQWHEAARTVESAGAYEHAMRIGAQQDVAEEFAGPWLKAIRADLPGTSIYIEADYSNQMNRDLASGDLDLAILYTPHFLPDLHYERIGEMTYVLVSTLSPSVDDLNRDNYISASYSPAFDRMHRLALPQLATTALSSGQNVTISGMLKSLGGGAFVTKATADEFHRAGITYIVEEVAPIPQTVYAATGVRTRHAHQHRRVIAAMKALLGAGTPEPQEPGLPEI</sequence>
<dbReference type="RefSeq" id="WP_163901014.1">
    <property type="nucleotide sequence ID" value="NZ_CP048427.1"/>
</dbReference>
<keyword evidence="7" id="KW-1185">Reference proteome</keyword>
<dbReference type="PANTHER" id="PTHR30126:SF21">
    <property type="entry name" value="TRANSCRIPTIONAL REGULATOR-RELATED"/>
    <property type="match status" value="1"/>
</dbReference>
<evidence type="ECO:0000256" key="4">
    <source>
        <dbReference type="ARBA" id="ARBA00023163"/>
    </source>
</evidence>
<keyword evidence="4" id="KW-0804">Transcription</keyword>
<evidence type="ECO:0000256" key="2">
    <source>
        <dbReference type="ARBA" id="ARBA00023015"/>
    </source>
</evidence>
<dbReference type="InterPro" id="IPR005119">
    <property type="entry name" value="LysR_subst-bd"/>
</dbReference>
<keyword evidence="2" id="KW-0805">Transcription regulation</keyword>
<dbReference type="GO" id="GO:0000976">
    <property type="term" value="F:transcription cis-regulatory region binding"/>
    <property type="evidence" value="ECO:0007669"/>
    <property type="project" value="TreeGrafter"/>
</dbReference>
<dbReference type="EMBL" id="JAAKZH010000001">
    <property type="protein sequence ID" value="NGO62108.1"/>
    <property type="molecule type" value="Genomic_DNA"/>
</dbReference>
<comment type="similarity">
    <text evidence="1">Belongs to the LysR transcriptional regulatory family.</text>
</comment>
<dbReference type="InterPro" id="IPR036388">
    <property type="entry name" value="WH-like_DNA-bd_sf"/>
</dbReference>
<evidence type="ECO:0000256" key="1">
    <source>
        <dbReference type="ARBA" id="ARBA00009437"/>
    </source>
</evidence>
<keyword evidence="3" id="KW-0238">DNA-binding</keyword>
<dbReference type="SUPFAM" id="SSF46785">
    <property type="entry name" value="Winged helix' DNA-binding domain"/>
    <property type="match status" value="1"/>
</dbReference>
<evidence type="ECO:0000313" key="7">
    <source>
        <dbReference type="Proteomes" id="UP000477849"/>
    </source>
</evidence>
<accession>A0A6M1S166</accession>
<organism evidence="6 7">
    <name type="scientific">Rhizobium daejeonense</name>
    <dbReference type="NCBI Taxonomy" id="240521"/>
    <lineage>
        <taxon>Bacteria</taxon>
        <taxon>Pseudomonadati</taxon>
        <taxon>Pseudomonadota</taxon>
        <taxon>Alphaproteobacteria</taxon>
        <taxon>Hyphomicrobiales</taxon>
        <taxon>Rhizobiaceae</taxon>
        <taxon>Rhizobium/Agrobacterium group</taxon>
        <taxon>Rhizobium</taxon>
    </lineage>
</organism>
<gene>
    <name evidence="6" type="ORF">G6N76_00365</name>
</gene>
<feature type="domain" description="HTH lysR-type" evidence="5">
    <location>
        <begin position="1"/>
        <end position="58"/>
    </location>
</feature>
<comment type="caution">
    <text evidence="6">The sequence shown here is derived from an EMBL/GenBank/DDBJ whole genome shotgun (WGS) entry which is preliminary data.</text>
</comment>
<dbReference type="GO" id="GO:0003700">
    <property type="term" value="F:DNA-binding transcription factor activity"/>
    <property type="evidence" value="ECO:0007669"/>
    <property type="project" value="InterPro"/>
</dbReference>
<proteinExistence type="inferred from homology"/>
<evidence type="ECO:0000256" key="3">
    <source>
        <dbReference type="ARBA" id="ARBA00023125"/>
    </source>
</evidence>
<dbReference type="SUPFAM" id="SSF53850">
    <property type="entry name" value="Periplasmic binding protein-like II"/>
    <property type="match status" value="1"/>
</dbReference>
<dbReference type="Pfam" id="PF00126">
    <property type="entry name" value="HTH_1"/>
    <property type="match status" value="1"/>
</dbReference>
<dbReference type="Gene3D" id="1.10.10.10">
    <property type="entry name" value="Winged helix-like DNA-binding domain superfamily/Winged helix DNA-binding domain"/>
    <property type="match status" value="1"/>
</dbReference>
<evidence type="ECO:0000259" key="5">
    <source>
        <dbReference type="PROSITE" id="PS50931"/>
    </source>
</evidence>
<dbReference type="CDD" id="cd05466">
    <property type="entry name" value="PBP2_LTTR_substrate"/>
    <property type="match status" value="1"/>
</dbReference>
<dbReference type="PRINTS" id="PR00039">
    <property type="entry name" value="HTHLYSR"/>
</dbReference>
<dbReference type="PANTHER" id="PTHR30126">
    <property type="entry name" value="HTH-TYPE TRANSCRIPTIONAL REGULATOR"/>
    <property type="match status" value="1"/>
</dbReference>
<dbReference type="InterPro" id="IPR036390">
    <property type="entry name" value="WH_DNA-bd_sf"/>
</dbReference>
<dbReference type="AlphaFoldDB" id="A0A6M1S166"/>
<name>A0A6M1S166_9HYPH</name>